<accession>A0A412B9M1</accession>
<protein>
    <recommendedName>
        <fullName evidence="4">ABC-2 family transporter protein</fullName>
    </recommendedName>
</protein>
<evidence type="ECO:0000256" key="1">
    <source>
        <dbReference type="SAM" id="Phobius"/>
    </source>
</evidence>
<feature type="transmembrane region" description="Helical" evidence="1">
    <location>
        <begin position="165"/>
        <end position="185"/>
    </location>
</feature>
<evidence type="ECO:0008006" key="4">
    <source>
        <dbReference type="Google" id="ProtNLM"/>
    </source>
</evidence>
<name>A0A412B9M1_9FIRM</name>
<evidence type="ECO:0000313" key="2">
    <source>
        <dbReference type="EMBL" id="RGQ50023.1"/>
    </source>
</evidence>
<proteinExistence type="predicted"/>
<gene>
    <name evidence="2" type="ORF">DWY96_07555</name>
</gene>
<dbReference type="AlphaFoldDB" id="A0A412B9M1"/>
<feature type="transmembrane region" description="Helical" evidence="1">
    <location>
        <begin position="128"/>
        <end position="153"/>
    </location>
</feature>
<sequence length="234" mass="26643">MSNMGKGAGYYLTRSKSLLIDTAIVAILAIFMSFAMQMDTLQSKGEDYLVLMLYAVIFGLTSLQSGAMIVDLTAKDKLSRRIEFFAASGIAVKEIIKQYSIQIFRFSGIIPFFVFMSCYYFTDWTMSFGRIVCVYLSILVLSFCEIVALNIIVLDVKRVKLFKNVLFFGNFALVYLIAMSAEQITEFVNQHHIGIDYLIIVVDVALCMMFVLLSFFKARHMSNETVIRRDGEWV</sequence>
<keyword evidence="1" id="KW-0812">Transmembrane</keyword>
<keyword evidence="1" id="KW-1133">Transmembrane helix</keyword>
<evidence type="ECO:0000313" key="3">
    <source>
        <dbReference type="Proteomes" id="UP000283738"/>
    </source>
</evidence>
<dbReference type="RefSeq" id="WP_118109715.1">
    <property type="nucleotide sequence ID" value="NZ_QRTF01000013.1"/>
</dbReference>
<dbReference type="EMBL" id="QRTF01000013">
    <property type="protein sequence ID" value="RGQ50023.1"/>
    <property type="molecule type" value="Genomic_DNA"/>
</dbReference>
<comment type="caution">
    <text evidence="2">The sequence shown here is derived from an EMBL/GenBank/DDBJ whole genome shotgun (WGS) entry which is preliminary data.</text>
</comment>
<feature type="transmembrane region" description="Helical" evidence="1">
    <location>
        <begin position="103"/>
        <end position="122"/>
    </location>
</feature>
<reference evidence="2 3" key="1">
    <citation type="submission" date="2018-08" db="EMBL/GenBank/DDBJ databases">
        <title>A genome reference for cultivated species of the human gut microbiota.</title>
        <authorList>
            <person name="Zou Y."/>
            <person name="Xue W."/>
            <person name="Luo G."/>
        </authorList>
    </citation>
    <scope>NUCLEOTIDE SEQUENCE [LARGE SCALE GENOMIC DNA]</scope>
    <source>
        <strain evidence="2 3">AF28-15</strain>
    </source>
</reference>
<dbReference type="Proteomes" id="UP000283738">
    <property type="component" value="Unassembled WGS sequence"/>
</dbReference>
<organism evidence="2 3">
    <name type="scientific">Roseburia inulinivorans</name>
    <dbReference type="NCBI Taxonomy" id="360807"/>
    <lineage>
        <taxon>Bacteria</taxon>
        <taxon>Bacillati</taxon>
        <taxon>Bacillota</taxon>
        <taxon>Clostridia</taxon>
        <taxon>Lachnospirales</taxon>
        <taxon>Lachnospiraceae</taxon>
        <taxon>Roseburia</taxon>
    </lineage>
</organism>
<feature type="transmembrane region" description="Helical" evidence="1">
    <location>
        <begin position="48"/>
        <end position="70"/>
    </location>
</feature>
<feature type="transmembrane region" description="Helical" evidence="1">
    <location>
        <begin position="197"/>
        <end position="216"/>
    </location>
</feature>
<feature type="transmembrane region" description="Helical" evidence="1">
    <location>
        <begin position="18"/>
        <end position="36"/>
    </location>
</feature>
<keyword evidence="1" id="KW-0472">Membrane</keyword>